<proteinExistence type="predicted"/>
<evidence type="ECO:0000313" key="1">
    <source>
        <dbReference type="EMBL" id="CDW24681.1"/>
    </source>
</evidence>
<accession>A0A0K2TGR3</accession>
<dbReference type="AlphaFoldDB" id="A0A0K2TGR3"/>
<feature type="non-terminal residue" evidence="1">
    <location>
        <position position="1"/>
    </location>
</feature>
<organism evidence="1">
    <name type="scientific">Lepeophtheirus salmonis</name>
    <name type="common">Salmon louse</name>
    <name type="synonym">Caligus salmonis</name>
    <dbReference type="NCBI Taxonomy" id="72036"/>
    <lineage>
        <taxon>Eukaryota</taxon>
        <taxon>Metazoa</taxon>
        <taxon>Ecdysozoa</taxon>
        <taxon>Arthropoda</taxon>
        <taxon>Crustacea</taxon>
        <taxon>Multicrustacea</taxon>
        <taxon>Hexanauplia</taxon>
        <taxon>Copepoda</taxon>
        <taxon>Siphonostomatoida</taxon>
        <taxon>Caligidae</taxon>
        <taxon>Lepeophtheirus</taxon>
    </lineage>
</organism>
<dbReference type="EMBL" id="HACA01007320">
    <property type="protein sequence ID" value="CDW24681.1"/>
    <property type="molecule type" value="Transcribed_RNA"/>
</dbReference>
<sequence>TPLSSFSFLSLAGIIALDYSSFFLLSKNQEILADITEHNYSPHTLNKTHFVLNNDQIRFFLDPSTLFASSFESFKEDDHVYNGNSLLKK</sequence>
<name>A0A0K2TGR3_LEPSM</name>
<reference evidence="1" key="1">
    <citation type="submission" date="2014-05" db="EMBL/GenBank/DDBJ databases">
        <authorList>
            <person name="Chronopoulou M."/>
        </authorList>
    </citation>
    <scope>NUCLEOTIDE SEQUENCE</scope>
    <source>
        <tissue evidence="1">Whole organism</tissue>
    </source>
</reference>
<protein>
    <submittedName>
        <fullName evidence="1">Uncharacterized protein</fullName>
    </submittedName>
</protein>